<feature type="domain" description="Methyltransferase type 11" evidence="1">
    <location>
        <begin position="54"/>
        <end position="153"/>
    </location>
</feature>
<evidence type="ECO:0000313" key="2">
    <source>
        <dbReference type="EMBL" id="KGQ71194.1"/>
    </source>
</evidence>
<evidence type="ECO:0000313" key="3">
    <source>
        <dbReference type="Proteomes" id="UP000030380"/>
    </source>
</evidence>
<gene>
    <name evidence="2" type="ORF">OA57_02915</name>
</gene>
<dbReference type="CDD" id="cd02440">
    <property type="entry name" value="AdoMet_MTases"/>
    <property type="match status" value="1"/>
</dbReference>
<dbReference type="EMBL" id="JSUM01000003">
    <property type="protein sequence ID" value="KGQ71194.1"/>
    <property type="molecule type" value="Genomic_DNA"/>
</dbReference>
<protein>
    <recommendedName>
        <fullName evidence="1">Methyltransferase type 11 domain-containing protein</fullName>
    </recommendedName>
</protein>
<evidence type="ECO:0000259" key="1">
    <source>
        <dbReference type="Pfam" id="PF08241"/>
    </source>
</evidence>
<dbReference type="PIRSF" id="PIRSF011491">
    <property type="entry name" value="Mtase_YbcY_prd"/>
    <property type="match status" value="1"/>
</dbReference>
<dbReference type="RefSeq" id="WP_034613200.1">
    <property type="nucleotide sequence ID" value="NZ_JSUM01000003.1"/>
</dbReference>
<dbReference type="InterPro" id="IPR016584">
    <property type="entry name" value="MeTrfase_VrtF"/>
</dbReference>
<organism evidence="2 3">
    <name type="scientific">Chelonobacter oris</name>
    <dbReference type="NCBI Taxonomy" id="505317"/>
    <lineage>
        <taxon>Bacteria</taxon>
        <taxon>Pseudomonadati</taxon>
        <taxon>Pseudomonadota</taxon>
        <taxon>Gammaproteobacteria</taxon>
        <taxon>Pasteurellales</taxon>
        <taxon>Pasteurellaceae</taxon>
        <taxon>Chelonobacter</taxon>
    </lineage>
</organism>
<dbReference type="OrthoDB" id="507855at2"/>
<dbReference type="Pfam" id="PF08241">
    <property type="entry name" value="Methyltransf_11"/>
    <property type="match status" value="1"/>
</dbReference>
<dbReference type="InterPro" id="IPR013216">
    <property type="entry name" value="Methyltransf_11"/>
</dbReference>
<name>A0A0A3BCE7_9PAST</name>
<reference evidence="2 3" key="1">
    <citation type="submission" date="2014-11" db="EMBL/GenBank/DDBJ databases">
        <title>Draft genome sequence of Chelonobacter oris 1662T, associated with respiratory disease in Hermann's Tortoises.</title>
        <authorList>
            <person name="Kudirkiene E."/>
            <person name="Hansen M.J."/>
            <person name="Bojesen A.M."/>
        </authorList>
    </citation>
    <scope>NUCLEOTIDE SEQUENCE [LARGE SCALE GENOMIC DNA]</scope>
    <source>
        <strain evidence="2 3">1662</strain>
    </source>
</reference>
<dbReference type="GO" id="GO:0008757">
    <property type="term" value="F:S-adenosylmethionine-dependent methyltransferase activity"/>
    <property type="evidence" value="ECO:0007669"/>
    <property type="project" value="InterPro"/>
</dbReference>
<proteinExistence type="predicted"/>
<dbReference type="STRING" id="505317.OA57_02915"/>
<comment type="caution">
    <text evidence="2">The sequence shown here is derived from an EMBL/GenBank/DDBJ whole genome shotgun (WGS) entry which is preliminary data.</text>
</comment>
<dbReference type="Proteomes" id="UP000030380">
    <property type="component" value="Unassembled WGS sequence"/>
</dbReference>
<dbReference type="AlphaFoldDB" id="A0A0A3BCE7"/>
<sequence>MSLDTKNGIKVYTPLSLKLYDWWVLNLSNRYAWRCHTQKYLLPHFSNNIGENHLDIGVGTGFYPKKAADRIRQISFADLNRHSLSYAKKCLEPHKMRDCIQQDIFKPFPQRMENHFDSISLFYVLHCLPGTMTDKKAAIGNIVPILKNDGVLYGATILGNGVTHNAFGSKLMKIYNKKGIFNNYHDTMDGLESVLASFFEQVEIRLEGAVAIFRARGKKIG</sequence>
<accession>A0A0A3BCE7</accession>
<keyword evidence="3" id="KW-1185">Reference proteome</keyword>
<dbReference type="SUPFAM" id="SSF53335">
    <property type="entry name" value="S-adenosyl-L-methionine-dependent methyltransferases"/>
    <property type="match status" value="1"/>
</dbReference>
<dbReference type="InterPro" id="IPR029063">
    <property type="entry name" value="SAM-dependent_MTases_sf"/>
</dbReference>
<dbReference type="Gene3D" id="3.40.50.150">
    <property type="entry name" value="Vaccinia Virus protein VP39"/>
    <property type="match status" value="1"/>
</dbReference>